<keyword evidence="11 14" id="KW-0275">Fatty acid biosynthesis</keyword>
<dbReference type="GO" id="GO:0042761">
    <property type="term" value="P:very long-chain fatty acid biosynthetic process"/>
    <property type="evidence" value="ECO:0007669"/>
    <property type="project" value="TreeGrafter"/>
</dbReference>
<dbReference type="GO" id="GO:0030148">
    <property type="term" value="P:sphingolipid biosynthetic process"/>
    <property type="evidence" value="ECO:0007669"/>
    <property type="project" value="TreeGrafter"/>
</dbReference>
<sequence length="235" mass="25569">MSLRSAYLTFYNGSLALGWAYLLWLSVSVLAAGGSLWGLWKTVEVPLKIVQTAAIAEVVHASIGIVRSPPLVTALQVASRVFLVWGVVNLAPEVATGSQVAAIPIPGVGRVGLSFATLVIAWALSEIIRYGHFATKEAGIASKLLLWLRYTGFLVLYPLGVSSELTMIYLVAPYVKKHNILSLEMPNAANFAFSYYTALWIISLTYIPGFPMLYGYMLKQRKKMLGDGAKAKKLA</sequence>
<dbReference type="PANTHER" id="PTHR11035">
    <property type="entry name" value="VERY-LONG-CHAIN (3R)-3-HYDROXYACYL-COA DEHYDRATASE"/>
    <property type="match status" value="1"/>
</dbReference>
<keyword evidence="7 14" id="KW-0276">Fatty acid metabolism</keyword>
<evidence type="ECO:0000256" key="6">
    <source>
        <dbReference type="ARBA" id="ARBA00022692"/>
    </source>
</evidence>
<evidence type="ECO:0000256" key="3">
    <source>
        <dbReference type="ARBA" id="ARBA00007811"/>
    </source>
</evidence>
<evidence type="ECO:0000256" key="1">
    <source>
        <dbReference type="ARBA" id="ARBA00004141"/>
    </source>
</evidence>
<evidence type="ECO:0000313" key="15">
    <source>
        <dbReference type="EMBL" id="KAK2080687.1"/>
    </source>
</evidence>
<proteinExistence type="inferred from homology"/>
<evidence type="ECO:0000256" key="9">
    <source>
        <dbReference type="ARBA" id="ARBA00023098"/>
    </source>
</evidence>
<dbReference type="GO" id="GO:0030497">
    <property type="term" value="P:fatty acid elongation"/>
    <property type="evidence" value="ECO:0007669"/>
    <property type="project" value="TreeGrafter"/>
</dbReference>
<keyword evidence="5 14" id="KW-0444">Lipid biosynthesis</keyword>
<keyword evidence="9 14" id="KW-0443">Lipid metabolism</keyword>
<comment type="caution">
    <text evidence="14">Lacks conserved residue(s) required for the propagation of feature annotation.</text>
</comment>
<evidence type="ECO:0000256" key="11">
    <source>
        <dbReference type="ARBA" id="ARBA00023160"/>
    </source>
</evidence>
<comment type="catalytic activity">
    <reaction evidence="13 14">
        <text>a very-long-chain (3R)-3-hydroxyacyl-CoA = a very-long-chain (2E)-enoyl-CoA + H2O</text>
        <dbReference type="Rhea" id="RHEA:45812"/>
        <dbReference type="ChEBI" id="CHEBI:15377"/>
        <dbReference type="ChEBI" id="CHEBI:83728"/>
        <dbReference type="ChEBI" id="CHEBI:85440"/>
        <dbReference type="EC" id="4.2.1.134"/>
    </reaction>
</comment>
<organism evidence="15 16">
    <name type="scientific">Prototheca wickerhamii</name>
    <dbReference type="NCBI Taxonomy" id="3111"/>
    <lineage>
        <taxon>Eukaryota</taxon>
        <taxon>Viridiplantae</taxon>
        <taxon>Chlorophyta</taxon>
        <taxon>core chlorophytes</taxon>
        <taxon>Trebouxiophyceae</taxon>
        <taxon>Chlorellales</taxon>
        <taxon>Chlorellaceae</taxon>
        <taxon>Prototheca</taxon>
    </lineage>
</organism>
<comment type="similarity">
    <text evidence="3 14">Belongs to the very long-chain fatty acids dehydratase HACD family.</text>
</comment>
<dbReference type="InterPro" id="IPR007482">
    <property type="entry name" value="Tyr_Pase-like_PTPLA"/>
</dbReference>
<keyword evidence="16" id="KW-1185">Reference proteome</keyword>
<evidence type="ECO:0000256" key="5">
    <source>
        <dbReference type="ARBA" id="ARBA00022516"/>
    </source>
</evidence>
<evidence type="ECO:0000256" key="7">
    <source>
        <dbReference type="ARBA" id="ARBA00022832"/>
    </source>
</evidence>
<evidence type="ECO:0000256" key="10">
    <source>
        <dbReference type="ARBA" id="ARBA00023136"/>
    </source>
</evidence>
<evidence type="ECO:0000256" key="2">
    <source>
        <dbReference type="ARBA" id="ARBA00005194"/>
    </source>
</evidence>
<evidence type="ECO:0000256" key="12">
    <source>
        <dbReference type="ARBA" id="ARBA00023239"/>
    </source>
</evidence>
<evidence type="ECO:0000256" key="4">
    <source>
        <dbReference type="ARBA" id="ARBA00013122"/>
    </source>
</evidence>
<dbReference type="Proteomes" id="UP001255856">
    <property type="component" value="Unassembled WGS sequence"/>
</dbReference>
<comment type="caution">
    <text evidence="15">The sequence shown here is derived from an EMBL/GenBank/DDBJ whole genome shotgun (WGS) entry which is preliminary data.</text>
</comment>
<evidence type="ECO:0000256" key="13">
    <source>
        <dbReference type="ARBA" id="ARBA00036671"/>
    </source>
</evidence>
<keyword evidence="14" id="KW-0256">Endoplasmic reticulum</keyword>
<keyword evidence="6 14" id="KW-0812">Transmembrane</keyword>
<accession>A0AAD9MJZ2</accession>
<dbReference type="AlphaFoldDB" id="A0AAD9MJZ2"/>
<reference evidence="15" key="1">
    <citation type="submission" date="2021-01" db="EMBL/GenBank/DDBJ databases">
        <authorList>
            <person name="Eckstrom K.M.E."/>
        </authorList>
    </citation>
    <scope>NUCLEOTIDE SEQUENCE</scope>
    <source>
        <strain evidence="15">UVCC 0001</strain>
    </source>
</reference>
<keyword evidence="12 14" id="KW-0456">Lyase</keyword>
<comment type="function">
    <text evidence="14">Catalyzes the third of the four reactions of the long-chain fatty acids elongation cycle. This endoplasmic reticulum-bound enzymatic process, allows the addition of two carbons to the chain of long- and very long-chain fatty acids/VLCFAs per cycle. This enzyme catalyzes the dehydration of the 3-hydroxyacyl-CoA intermediate into trans-2,3-enoyl-CoA, within each cycle of fatty acid elongation. Thereby, it participates to the production of VLCFAs of different chain lengths that are involved in multiple biological processes as precursors of membrane lipids and lipid mediators.</text>
</comment>
<dbReference type="EC" id="4.2.1.134" evidence="4 14"/>
<dbReference type="EMBL" id="JASFZW010000001">
    <property type="protein sequence ID" value="KAK2080687.1"/>
    <property type="molecule type" value="Genomic_DNA"/>
</dbReference>
<dbReference type="GO" id="GO:0102158">
    <property type="term" value="F:very-long-chain (3R)-3-hydroxyacyl-CoA dehydratase activity"/>
    <property type="evidence" value="ECO:0007669"/>
    <property type="project" value="UniProtKB-EC"/>
</dbReference>
<protein>
    <recommendedName>
        <fullName evidence="4 14">Very-long-chain (3R)-3-hydroxyacyl-CoA dehydratase</fullName>
        <ecNumber evidence="4 14">4.2.1.134</ecNumber>
    </recommendedName>
</protein>
<comment type="subcellular location">
    <subcellularLocation>
        <location evidence="14">Endoplasmic reticulum membrane</location>
        <topology evidence="14">Multi-pass membrane protein</topology>
    </subcellularLocation>
    <subcellularLocation>
        <location evidence="1">Membrane</location>
        <topology evidence="1">Multi-pass membrane protein</topology>
    </subcellularLocation>
</comment>
<comment type="pathway">
    <text evidence="2 14">Lipid metabolism; fatty acid biosynthesis.</text>
</comment>
<dbReference type="GO" id="GO:0005789">
    <property type="term" value="C:endoplasmic reticulum membrane"/>
    <property type="evidence" value="ECO:0007669"/>
    <property type="project" value="UniProtKB-SubCell"/>
</dbReference>
<feature type="transmembrane region" description="Helical" evidence="14">
    <location>
        <begin position="146"/>
        <end position="172"/>
    </location>
</feature>
<keyword evidence="8 14" id="KW-1133">Transmembrane helix</keyword>
<gene>
    <name evidence="15" type="ORF">QBZ16_000541</name>
</gene>
<dbReference type="Pfam" id="PF04387">
    <property type="entry name" value="PTPLA"/>
    <property type="match status" value="1"/>
</dbReference>
<name>A0AAD9MJZ2_PROWI</name>
<evidence type="ECO:0000256" key="8">
    <source>
        <dbReference type="ARBA" id="ARBA00022989"/>
    </source>
</evidence>
<evidence type="ECO:0000256" key="14">
    <source>
        <dbReference type="RuleBase" id="RU363109"/>
    </source>
</evidence>
<feature type="transmembrane region" description="Helical" evidence="14">
    <location>
        <begin position="192"/>
        <end position="214"/>
    </location>
</feature>
<dbReference type="PANTHER" id="PTHR11035:SF3">
    <property type="entry name" value="VERY-LONG-CHAIN (3R)-3-HYDROXYACYL-COA DEHYDRATASE"/>
    <property type="match status" value="1"/>
</dbReference>
<keyword evidence="10 14" id="KW-0472">Membrane</keyword>
<evidence type="ECO:0000313" key="16">
    <source>
        <dbReference type="Proteomes" id="UP001255856"/>
    </source>
</evidence>
<feature type="transmembrane region" description="Helical" evidence="14">
    <location>
        <begin position="20"/>
        <end position="40"/>
    </location>
</feature>